<reference evidence="3" key="1">
    <citation type="submission" date="2016-11" db="UniProtKB">
        <authorList>
            <consortium name="WormBaseParasite"/>
        </authorList>
    </citation>
    <scope>IDENTIFICATION</scope>
</reference>
<dbReference type="AlphaFoldDB" id="A0A1I8BY05"/>
<dbReference type="Proteomes" id="UP000095281">
    <property type="component" value="Unplaced"/>
</dbReference>
<keyword evidence="1" id="KW-0472">Membrane</keyword>
<feature type="transmembrane region" description="Helical" evidence="1">
    <location>
        <begin position="86"/>
        <end position="102"/>
    </location>
</feature>
<evidence type="ECO:0000313" key="2">
    <source>
        <dbReference type="Proteomes" id="UP000095281"/>
    </source>
</evidence>
<sequence length="103" mass="12231">MSIERCTLGIIDAILKEKVLVFIPSWLNVLVMLHNSFSLNMQRTSREFINFRFENNSREENSEEEINKKEILKNQKSNDYFESAEIFWFILIPPAMLLIFVSQ</sequence>
<dbReference type="WBParaSite" id="MhA1_Contig714.frz3.gene4">
    <property type="protein sequence ID" value="MhA1_Contig714.frz3.gene4"/>
    <property type="gene ID" value="MhA1_Contig714.frz3.gene4"/>
</dbReference>
<keyword evidence="2" id="KW-1185">Reference proteome</keyword>
<evidence type="ECO:0000256" key="1">
    <source>
        <dbReference type="SAM" id="Phobius"/>
    </source>
</evidence>
<proteinExistence type="predicted"/>
<keyword evidence="1" id="KW-1133">Transmembrane helix</keyword>
<name>A0A1I8BY05_MELHA</name>
<protein>
    <submittedName>
        <fullName evidence="3">Uncharacterized protein</fullName>
    </submittedName>
</protein>
<organism evidence="2 3">
    <name type="scientific">Meloidogyne hapla</name>
    <name type="common">Root-knot nematode worm</name>
    <dbReference type="NCBI Taxonomy" id="6305"/>
    <lineage>
        <taxon>Eukaryota</taxon>
        <taxon>Metazoa</taxon>
        <taxon>Ecdysozoa</taxon>
        <taxon>Nematoda</taxon>
        <taxon>Chromadorea</taxon>
        <taxon>Rhabditida</taxon>
        <taxon>Tylenchina</taxon>
        <taxon>Tylenchomorpha</taxon>
        <taxon>Tylenchoidea</taxon>
        <taxon>Meloidogynidae</taxon>
        <taxon>Meloidogyninae</taxon>
        <taxon>Meloidogyne</taxon>
    </lineage>
</organism>
<feature type="transmembrane region" description="Helical" evidence="1">
    <location>
        <begin position="20"/>
        <end position="37"/>
    </location>
</feature>
<evidence type="ECO:0000313" key="3">
    <source>
        <dbReference type="WBParaSite" id="MhA1_Contig714.frz3.gene4"/>
    </source>
</evidence>
<accession>A0A1I8BY05</accession>
<keyword evidence="1" id="KW-0812">Transmembrane</keyword>